<dbReference type="Proteomes" id="UP000215747">
    <property type="component" value="Unassembled WGS sequence"/>
</dbReference>
<reference evidence="5" key="1">
    <citation type="submission" date="2017-05" db="EMBL/GenBank/DDBJ databases">
        <authorList>
            <person name="Lin X.B."/>
            <person name="Stothard P."/>
            <person name="Tasseva G."/>
            <person name="Walter J."/>
        </authorList>
    </citation>
    <scope>NUCLEOTIDE SEQUENCE [LARGE SCALE GENOMIC DNA]</scope>
    <source>
        <strain evidence="5">114h</strain>
    </source>
</reference>
<dbReference type="Pfam" id="PF13730">
    <property type="entry name" value="HTH_36"/>
    <property type="match status" value="1"/>
</dbReference>
<feature type="compositionally biased region" description="Acidic residues" evidence="2">
    <location>
        <begin position="285"/>
        <end position="296"/>
    </location>
</feature>
<feature type="region of interest" description="Disordered" evidence="2">
    <location>
        <begin position="117"/>
        <end position="156"/>
    </location>
</feature>
<feature type="region of interest" description="Disordered" evidence="2">
    <location>
        <begin position="227"/>
        <end position="296"/>
    </location>
</feature>
<evidence type="ECO:0000256" key="2">
    <source>
        <dbReference type="SAM" id="MobiDB-lite"/>
    </source>
</evidence>
<dbReference type="InterPro" id="IPR006343">
    <property type="entry name" value="DnaB/C_C"/>
</dbReference>
<dbReference type="AlphaFoldDB" id="A0A256SV22"/>
<dbReference type="InterPro" id="IPR036390">
    <property type="entry name" value="WH_DNA-bd_sf"/>
</dbReference>
<organism evidence="4 5">
    <name type="scientific">Limosilactobacillus reuteri</name>
    <name type="common">Lactobacillus reuteri</name>
    <dbReference type="NCBI Taxonomy" id="1598"/>
    <lineage>
        <taxon>Bacteria</taxon>
        <taxon>Bacillati</taxon>
        <taxon>Bacillota</taxon>
        <taxon>Bacilli</taxon>
        <taxon>Lactobacillales</taxon>
        <taxon>Lactobacillaceae</taxon>
        <taxon>Limosilactobacillus</taxon>
    </lineage>
</organism>
<evidence type="ECO:0000259" key="3">
    <source>
        <dbReference type="Pfam" id="PF07261"/>
    </source>
</evidence>
<dbReference type="Gene3D" id="1.10.10.10">
    <property type="entry name" value="Winged helix-like DNA-binding domain superfamily/Winged helix DNA-binding domain"/>
    <property type="match status" value="1"/>
</dbReference>
<protein>
    <recommendedName>
        <fullName evidence="3">DnaB/C C-terminal domain-containing protein</fullName>
    </recommendedName>
</protein>
<comment type="caution">
    <text evidence="4">The sequence shown here is derived from an EMBL/GenBank/DDBJ whole genome shotgun (WGS) entry which is preliminary data.</text>
</comment>
<feature type="compositionally biased region" description="Basic and acidic residues" evidence="2">
    <location>
        <begin position="263"/>
        <end position="275"/>
    </location>
</feature>
<feature type="domain" description="DnaB/C C-terminal" evidence="3">
    <location>
        <begin position="187"/>
        <end position="231"/>
    </location>
</feature>
<dbReference type="RefSeq" id="WP_225360443.1">
    <property type="nucleotide sequence ID" value="NZ_NGPL01000015.1"/>
</dbReference>
<dbReference type="InterPro" id="IPR034829">
    <property type="entry name" value="DnaD-like_sf"/>
</dbReference>
<name>A0A256SV22_LIMRT</name>
<feature type="compositionally biased region" description="Polar residues" evidence="2">
    <location>
        <begin position="124"/>
        <end position="133"/>
    </location>
</feature>
<evidence type="ECO:0000313" key="5">
    <source>
        <dbReference type="Proteomes" id="UP000215747"/>
    </source>
</evidence>
<reference evidence="4 5" key="2">
    <citation type="submission" date="2017-09" db="EMBL/GenBank/DDBJ databases">
        <title>Tripartite evolution among Lactobacillus johnsonii, Lactobacillus taiwanensis, Lactobacillus reuteri and their rodent host.</title>
        <authorList>
            <person name="Wang T."/>
            <person name="Knowles S."/>
            <person name="Cheng C."/>
        </authorList>
    </citation>
    <scope>NUCLEOTIDE SEQUENCE [LARGE SCALE GENOMIC DNA]</scope>
    <source>
        <strain evidence="4 5">114h</strain>
    </source>
</reference>
<proteinExistence type="inferred from homology"/>
<dbReference type="SUPFAM" id="SSF46785">
    <property type="entry name" value="Winged helix' DNA-binding domain"/>
    <property type="match status" value="1"/>
</dbReference>
<gene>
    <name evidence="4" type="ORF">CBF96_02145</name>
</gene>
<dbReference type="Gene3D" id="1.10.10.630">
    <property type="entry name" value="DnaD domain-like"/>
    <property type="match status" value="1"/>
</dbReference>
<comment type="similarity">
    <text evidence="1">Belongs to the DnaB/DnaD family.</text>
</comment>
<feature type="compositionally biased region" description="Basic and acidic residues" evidence="2">
    <location>
        <begin position="232"/>
        <end position="242"/>
    </location>
</feature>
<accession>A0A256SV22</accession>
<dbReference type="Pfam" id="PF07261">
    <property type="entry name" value="DnaB_2"/>
    <property type="match status" value="1"/>
</dbReference>
<dbReference type="InterPro" id="IPR036388">
    <property type="entry name" value="WH-like_DNA-bd_sf"/>
</dbReference>
<evidence type="ECO:0000313" key="4">
    <source>
        <dbReference type="EMBL" id="OYS70516.1"/>
    </source>
</evidence>
<dbReference type="EMBL" id="NGPL01000015">
    <property type="protein sequence ID" value="OYS70516.1"/>
    <property type="molecule type" value="Genomic_DNA"/>
</dbReference>
<evidence type="ECO:0000256" key="1">
    <source>
        <dbReference type="ARBA" id="ARBA00093462"/>
    </source>
</evidence>
<feature type="compositionally biased region" description="Basic and acidic residues" evidence="2">
    <location>
        <begin position="147"/>
        <end position="156"/>
    </location>
</feature>
<sequence>MAQRKITNTNRAFNGVWIPKKYWLDENLSPMEVLFMAEIESLDGNNGCFASNNHFADFFGISAGRVSQIITSLKDKGYLAVSYNKNGKQVLNRIIRVVNKLNEGIKNTKDPIKKTKEGYLENAKGSNTSRVIQDSNTDIDKDDDDSVPARKDEQVRDEDPFALASQANINVNSGLHLPIFVEFVQTLGEPVVCWAVRKTADSASHPNWQYLQTVLKNLEANSVRTVEQAEQLSEKHRQEQKLKQQGKSRYGKRPPINEPMPEWFRKQQEQEKQGKPDQGNWMDQLPDESEVPMPDD</sequence>